<dbReference type="EMBL" id="BT136015">
    <property type="protein sequence ID" value="AFK35810.1"/>
    <property type="molecule type" value="mRNA"/>
</dbReference>
<accession>I3S6B8</accession>
<dbReference type="AlphaFoldDB" id="I3S6B8"/>
<sequence>MHIVGTLGQGDNCGTNE</sequence>
<protein>
    <submittedName>
        <fullName evidence="1">Uncharacterized protein</fullName>
    </submittedName>
</protein>
<name>I3S6B8_LOTJA</name>
<evidence type="ECO:0000313" key="1">
    <source>
        <dbReference type="EMBL" id="AFK35810.1"/>
    </source>
</evidence>
<proteinExistence type="evidence at transcript level"/>
<reference evidence="1" key="1">
    <citation type="submission" date="2012-05" db="EMBL/GenBank/DDBJ databases">
        <authorList>
            <person name="Krishnakumar V."/>
            <person name="Cheung F."/>
            <person name="Xiao Y."/>
            <person name="Chan A."/>
            <person name="Moskal W.A."/>
            <person name="Town C.D."/>
        </authorList>
    </citation>
    <scope>NUCLEOTIDE SEQUENCE</scope>
</reference>
<organism evidence="1">
    <name type="scientific">Lotus japonicus</name>
    <name type="common">Lotus corniculatus var. japonicus</name>
    <dbReference type="NCBI Taxonomy" id="34305"/>
    <lineage>
        <taxon>Eukaryota</taxon>
        <taxon>Viridiplantae</taxon>
        <taxon>Streptophyta</taxon>
        <taxon>Embryophyta</taxon>
        <taxon>Tracheophyta</taxon>
        <taxon>Spermatophyta</taxon>
        <taxon>Magnoliopsida</taxon>
        <taxon>eudicotyledons</taxon>
        <taxon>Gunneridae</taxon>
        <taxon>Pentapetalae</taxon>
        <taxon>rosids</taxon>
        <taxon>fabids</taxon>
        <taxon>Fabales</taxon>
        <taxon>Fabaceae</taxon>
        <taxon>Papilionoideae</taxon>
        <taxon>50 kb inversion clade</taxon>
        <taxon>NPAAA clade</taxon>
        <taxon>Hologalegina</taxon>
        <taxon>robinioid clade</taxon>
        <taxon>Loteae</taxon>
        <taxon>Lotus</taxon>
    </lineage>
</organism>